<dbReference type="EC" id="5.3.1.6" evidence="3"/>
<reference evidence="4" key="1">
    <citation type="journal article" date="2019" name="Int. J. Syst. Evol. Microbiol.">
        <title>The Global Catalogue of Microorganisms (GCM) 10K type strain sequencing project: providing services to taxonomists for standard genome sequencing and annotation.</title>
        <authorList>
            <consortium name="The Broad Institute Genomics Platform"/>
            <consortium name="The Broad Institute Genome Sequencing Center for Infectious Disease"/>
            <person name="Wu L."/>
            <person name="Ma J."/>
        </authorList>
    </citation>
    <scope>NUCLEOTIDE SEQUENCE [LARGE SCALE GENOMIC DNA]</scope>
    <source>
        <strain evidence="4">CCUG 57263</strain>
    </source>
</reference>
<dbReference type="InterPro" id="IPR004785">
    <property type="entry name" value="RpiB"/>
</dbReference>
<sequence length="165" mass="18303">MKKIAIGSDHHGFEMKELIIAYLRDRQIEAADYGCYSCEEVDYPDVAFAVADDIRKGKLERGILICGTGIGVAIAANKVPGIRAAQCHDTYSAERARKSNNAQIMTMGAKVIGPETALKIVEAWIDSEFQRGNSERKVNKIMEQEQHYLRSGDDEKADESTQFGC</sequence>
<dbReference type="Pfam" id="PF02502">
    <property type="entry name" value="LacAB_rpiB"/>
    <property type="match status" value="1"/>
</dbReference>
<dbReference type="Gene3D" id="3.40.1400.10">
    <property type="entry name" value="Sugar-phosphate isomerase, RpiB/LacA/LacB"/>
    <property type="match status" value="1"/>
</dbReference>
<evidence type="ECO:0000313" key="3">
    <source>
        <dbReference type="EMBL" id="MFD0872379.1"/>
    </source>
</evidence>
<dbReference type="NCBIfam" id="NF004051">
    <property type="entry name" value="PRK05571.1"/>
    <property type="match status" value="1"/>
</dbReference>
<dbReference type="Proteomes" id="UP001597120">
    <property type="component" value="Unassembled WGS sequence"/>
</dbReference>
<comment type="similarity">
    <text evidence="1">Belongs to the LacAB/RpiB family.</text>
</comment>
<evidence type="ECO:0000256" key="1">
    <source>
        <dbReference type="ARBA" id="ARBA00008754"/>
    </source>
</evidence>
<name>A0ABW3DIL3_9BACL</name>
<dbReference type="PANTHER" id="PTHR43732">
    <property type="entry name" value="RIBOSE 5-PHOSPHATE ISOMERASE-RELATED"/>
    <property type="match status" value="1"/>
</dbReference>
<dbReference type="InterPro" id="IPR003500">
    <property type="entry name" value="RpiB_LacA_LacB"/>
</dbReference>
<gene>
    <name evidence="3" type="primary">rpiB</name>
    <name evidence="3" type="ORF">ACFQ03_24970</name>
</gene>
<dbReference type="RefSeq" id="WP_144941588.1">
    <property type="nucleotide sequence ID" value="NZ_JBHTIU010000107.1"/>
</dbReference>
<keyword evidence="4" id="KW-1185">Reference proteome</keyword>
<dbReference type="PANTHER" id="PTHR43732:SF1">
    <property type="entry name" value="RIBOSE 5-PHOSPHATE ISOMERASE"/>
    <property type="match status" value="1"/>
</dbReference>
<dbReference type="SUPFAM" id="SSF89623">
    <property type="entry name" value="Ribose/Galactose isomerase RpiB/AlsB"/>
    <property type="match status" value="1"/>
</dbReference>
<dbReference type="GO" id="GO:0004751">
    <property type="term" value="F:ribose-5-phosphate isomerase activity"/>
    <property type="evidence" value="ECO:0007669"/>
    <property type="project" value="UniProtKB-EC"/>
</dbReference>
<dbReference type="EMBL" id="JBHTIU010000107">
    <property type="protein sequence ID" value="MFD0872379.1"/>
    <property type="molecule type" value="Genomic_DNA"/>
</dbReference>
<keyword evidence="2 3" id="KW-0413">Isomerase</keyword>
<dbReference type="PIRSF" id="PIRSF005384">
    <property type="entry name" value="RpiB_LacA_B"/>
    <property type="match status" value="1"/>
</dbReference>
<dbReference type="InterPro" id="IPR036569">
    <property type="entry name" value="RpiB_LacA_LacB_sf"/>
</dbReference>
<dbReference type="NCBIfam" id="TIGR01120">
    <property type="entry name" value="rpiB"/>
    <property type="match status" value="1"/>
</dbReference>
<dbReference type="InterPro" id="IPR051812">
    <property type="entry name" value="SPI_LacAB/RpiB"/>
</dbReference>
<comment type="caution">
    <text evidence="3">The sequence shown here is derived from an EMBL/GenBank/DDBJ whole genome shotgun (WGS) entry which is preliminary data.</text>
</comment>
<evidence type="ECO:0000313" key="4">
    <source>
        <dbReference type="Proteomes" id="UP001597120"/>
    </source>
</evidence>
<proteinExistence type="inferred from homology"/>
<evidence type="ECO:0000256" key="2">
    <source>
        <dbReference type="ARBA" id="ARBA00023235"/>
    </source>
</evidence>
<protein>
    <submittedName>
        <fullName evidence="3">Ribose 5-phosphate isomerase B</fullName>
        <ecNumber evidence="3">5.3.1.6</ecNumber>
    </submittedName>
</protein>
<organism evidence="3 4">
    <name type="scientific">Paenibacillus residui</name>
    <dbReference type="NCBI Taxonomy" id="629724"/>
    <lineage>
        <taxon>Bacteria</taxon>
        <taxon>Bacillati</taxon>
        <taxon>Bacillota</taxon>
        <taxon>Bacilli</taxon>
        <taxon>Bacillales</taxon>
        <taxon>Paenibacillaceae</taxon>
        <taxon>Paenibacillus</taxon>
    </lineage>
</organism>
<dbReference type="NCBIfam" id="TIGR00689">
    <property type="entry name" value="rpiB_lacA_lacB"/>
    <property type="match status" value="1"/>
</dbReference>
<accession>A0ABW3DIL3</accession>